<comment type="caution">
    <text evidence="3">The sequence shown here is derived from an EMBL/GenBank/DDBJ whole genome shotgun (WGS) entry which is preliminary data.</text>
</comment>
<organism evidence="3 4">
    <name type="scientific">Cereibacter azotoformans</name>
    <dbReference type="NCBI Taxonomy" id="43057"/>
    <lineage>
        <taxon>Bacteria</taxon>
        <taxon>Pseudomonadati</taxon>
        <taxon>Pseudomonadota</taxon>
        <taxon>Alphaproteobacteria</taxon>
        <taxon>Rhodobacterales</taxon>
        <taxon>Paracoccaceae</taxon>
        <taxon>Cereibacter</taxon>
    </lineage>
</organism>
<reference evidence="3 4" key="1">
    <citation type="submission" date="2018-04" db="EMBL/GenBank/DDBJ databases">
        <title>Genomic Encyclopedia of Type Strains, Phase III (KMG-III): the genomes of soil and plant-associated and newly described type strains.</title>
        <authorList>
            <person name="Whitman W."/>
        </authorList>
    </citation>
    <scope>NUCLEOTIDE SEQUENCE [LARGE SCALE GENOMIC DNA]</scope>
    <source>
        <strain evidence="3 4">KA25</strain>
    </source>
</reference>
<keyword evidence="1" id="KW-0732">Signal</keyword>
<dbReference type="Proteomes" id="UP000244060">
    <property type="component" value="Unassembled WGS sequence"/>
</dbReference>
<dbReference type="Pfam" id="PF11412">
    <property type="entry name" value="DsbD_N"/>
    <property type="match status" value="1"/>
</dbReference>
<dbReference type="RefSeq" id="WP_108220023.1">
    <property type="nucleotide sequence ID" value="NZ_CP090021.1"/>
</dbReference>
<evidence type="ECO:0000313" key="3">
    <source>
        <dbReference type="EMBL" id="PTR20815.1"/>
    </source>
</evidence>
<proteinExistence type="predicted"/>
<dbReference type="InterPro" id="IPR028250">
    <property type="entry name" value="DsbDN"/>
</dbReference>
<feature type="chain" id="PRO_5015475611" evidence="1">
    <location>
        <begin position="21"/>
        <end position="265"/>
    </location>
</feature>
<protein>
    <submittedName>
        <fullName evidence="3">Disulfide bond corrector protein DsbC</fullName>
    </submittedName>
</protein>
<dbReference type="EMBL" id="QAOT01000001">
    <property type="protein sequence ID" value="PTR20815.1"/>
    <property type="molecule type" value="Genomic_DNA"/>
</dbReference>
<name>A0A2T5KEG4_9RHOB</name>
<dbReference type="AlphaFoldDB" id="A0A2T5KEG4"/>
<evidence type="ECO:0000313" key="4">
    <source>
        <dbReference type="Proteomes" id="UP000244060"/>
    </source>
</evidence>
<sequence>MLIRSLLASCLVLSALPAAATPPDQIFRAELLPGWREGGRHIAALRLRLAPEWKTYWRSPGEAGIPPEFDWSGSENVARVHMHWPVPSVFNLNGMQTIGYRDELVLPFEIETRDPTRPVHLKARVDLGVCRDICVPAEFELQAELPPAGAPDSVISTAMRSRPESGREAGVGRIACRVEPINDGLRLTAELDLPAMGASEVVVLEPGTSAIWTSEAVTSRQGARLTAVSDLVGPDGAPFALDRSALTVTVLGDRRAVEIRGCPAP</sequence>
<evidence type="ECO:0000259" key="2">
    <source>
        <dbReference type="Pfam" id="PF11412"/>
    </source>
</evidence>
<accession>A0A2T5KEG4</accession>
<evidence type="ECO:0000256" key="1">
    <source>
        <dbReference type="SAM" id="SignalP"/>
    </source>
</evidence>
<dbReference type="OrthoDB" id="9811036at2"/>
<gene>
    <name evidence="3" type="ORF">C8J28_101135</name>
</gene>
<feature type="signal peptide" evidence="1">
    <location>
        <begin position="1"/>
        <end position="20"/>
    </location>
</feature>
<keyword evidence="4" id="KW-1185">Reference proteome</keyword>
<feature type="domain" description="Thiol:disulfide interchange protein DsbD N-terminal" evidence="2">
    <location>
        <begin position="22"/>
        <end position="142"/>
    </location>
</feature>